<evidence type="ECO:0000313" key="1">
    <source>
        <dbReference type="EMBL" id="QSQ14025.1"/>
    </source>
</evidence>
<gene>
    <name evidence="1" type="ORF">JY572_37885</name>
</gene>
<accession>A0ABX7N5L5</accession>
<keyword evidence="2" id="KW-1185">Reference proteome</keyword>
<sequence length="98" mass="10643">MSDMQTYIISESEYPDEGCYLIEAPSKEDAVKQWLEETGTKPGEEPELSVAVATPLLLALHAADDAREAANATYEAIRKMVDVESAGAKARRRQTAAA</sequence>
<dbReference type="RefSeq" id="WP_206715819.1">
    <property type="nucleotide sequence ID" value="NZ_CP071091.1"/>
</dbReference>
<evidence type="ECO:0000313" key="2">
    <source>
        <dbReference type="Proteomes" id="UP000663090"/>
    </source>
</evidence>
<dbReference type="Proteomes" id="UP000663090">
    <property type="component" value="Chromosome"/>
</dbReference>
<dbReference type="EMBL" id="CP071091">
    <property type="protein sequence ID" value="QSQ14025.1"/>
    <property type="molecule type" value="Genomic_DNA"/>
</dbReference>
<organism evidence="1 2">
    <name type="scientific">Myxococcus landrumensis</name>
    <dbReference type="NCBI Taxonomy" id="2813577"/>
    <lineage>
        <taxon>Bacteria</taxon>
        <taxon>Pseudomonadati</taxon>
        <taxon>Myxococcota</taxon>
        <taxon>Myxococcia</taxon>
        <taxon>Myxococcales</taxon>
        <taxon>Cystobacterineae</taxon>
        <taxon>Myxococcaceae</taxon>
        <taxon>Myxococcus</taxon>
    </lineage>
</organism>
<proteinExistence type="predicted"/>
<protein>
    <submittedName>
        <fullName evidence="1">Uncharacterized protein</fullName>
    </submittedName>
</protein>
<name>A0ABX7N5L5_9BACT</name>
<reference evidence="1 2" key="1">
    <citation type="submission" date="2021-02" db="EMBL/GenBank/DDBJ databases">
        <title>De Novo genome assembly of isolated myxobacteria.</title>
        <authorList>
            <person name="Stevens D.C."/>
        </authorList>
    </citation>
    <scope>NUCLEOTIDE SEQUENCE [LARGE SCALE GENOMIC DNA]</scope>
    <source>
        <strain evidence="1 2">SCHIC003</strain>
    </source>
</reference>